<feature type="compositionally biased region" description="Polar residues" evidence="3">
    <location>
        <begin position="334"/>
        <end position="348"/>
    </location>
</feature>
<accession>A0A1S3NM31</accession>
<feature type="domain" description="Ras-GEF" evidence="4">
    <location>
        <begin position="953"/>
        <end position="1177"/>
    </location>
</feature>
<dbReference type="GeneID" id="106580123"/>
<dbReference type="GO" id="GO:0007265">
    <property type="term" value="P:Ras protein signal transduction"/>
    <property type="evidence" value="ECO:0007669"/>
    <property type="project" value="TreeGrafter"/>
</dbReference>
<dbReference type="GO" id="GO:0005886">
    <property type="term" value="C:plasma membrane"/>
    <property type="evidence" value="ECO:0007669"/>
    <property type="project" value="TreeGrafter"/>
</dbReference>
<name>A0A1S3NM31_SALSA</name>
<feature type="region of interest" description="Disordered" evidence="3">
    <location>
        <begin position="305"/>
        <end position="348"/>
    </location>
</feature>
<dbReference type="PANTHER" id="PTHR23113:SF224">
    <property type="entry name" value="RAP GUANINE NUCLEOTIDE EXCHANGE FACTOR 1"/>
    <property type="match status" value="1"/>
</dbReference>
<dbReference type="InterPro" id="IPR023578">
    <property type="entry name" value="Ras_GEF_dom_sf"/>
</dbReference>
<sequence>MSGKIESKQDSQRSHLSSFTMKLMDKFHSPKIKRTPSKKVSKPPLEHSIKTAEKPANKGLSRLEEHEKDVVSALRYFKTIIDKMVVDKKVLEMLPGSASKVLEAILPLVQVEPRIQHSSAVSSCLNRVYQSLGNLIRWSDQVMLEGVNLEDKETIVTVTTVIKAVLDGVKELVKLTIEKQEHPSPTSPVKPVPPAALTESAAEPPAKEKESLDKSSAATQSTEVLTEPTEEEAEEVAPPKPPLPGVKMAEHHPPALPPKKRQSAPSPTRVAVVAPMSHATSGSGLPMGTGLHKQEYEVDALQRRFSGGSHSYGGESPRLSPCNSMGKLSKSDEQLSWTVDSGQCSRNTSCETLDTTDHYDPDYDFLHQDLSSLEQMPPLPVGGCLSPLPESHSESSSPSPCPGPGPPMAQPHFTPAYPSPQPSLQGSSTSPLYSRMTPALPPPALPEKKRRSGASSGISDGSYSGSSWRISFERHPSQYDNLMEEDMPPVPPFPLFTPGVSPMIMCHAGDGFVSEFCASETADVPQSPPPLPEKKSRHILKYMQFVEDYSEPQPSLFYQTPQSESIYEQRNKRFQEVYSFNDSYSSNDSVHEPVPPPALPPKQRQLASHSASPSSSSSSSLSCHLQQSQAAVVEEVGSALSMSVSNSFLSRQASLTTPVSMDLAAPGTGSPDPVLVANGSLDSSGGSLAVCLPTDSSFSDTRQTSLSESANEEVGEGEYVNLYSSSQAKGDGPLSRRDSSAIDDSLEDTASENPLCKDTCNDSRRQKSSEEGPSSEETDELSLVDHMEIMSRITLKQESDDGPDVRAGSGDILLVHATETDRKDLVLYCEAFLTTYRTFITPEDLIKKLHCRYTRFSHSPDTFKKRVSKNTFFVLVRVVDELCLVEMTEDILKQLMDLVFRLVCNGELSLARVLRKNILDKVEQRKLLRYTNSLKPLAARGVAARPGTLHDFRSHEIADQLTLLDAELFYKIEIPEVLLWAKEQNEEKSPNLTQFTEHFNNMSYWVRSIIILQEKAQDREKLLLKFIKIMKHLRKLNNFNSYLAILSALDSAPIRRLEWQKTTSEGLEEYCTLIDSSSSFRAYRAALADVEPPCIPYLGLILQDLTFVHLGNPDLINGKVNFSKRWQQFNILDSMRRFQQVHYDLKHNDDIVSFFNDFSDHLAEEALWELSLKIKPRNITRRKTEREEKT</sequence>
<evidence type="ECO:0000256" key="2">
    <source>
        <dbReference type="PROSITE-ProRule" id="PRU00168"/>
    </source>
</evidence>
<keyword evidence="1 2" id="KW-0344">Guanine-nucleotide releasing factor</keyword>
<dbReference type="Pfam" id="PF00618">
    <property type="entry name" value="RasGEF_N"/>
    <property type="match status" value="1"/>
</dbReference>
<dbReference type="Gene3D" id="1.20.870.10">
    <property type="entry name" value="Son of sevenless (SoS) protein Chain: S domain 1"/>
    <property type="match status" value="1"/>
</dbReference>
<evidence type="ECO:0000313" key="6">
    <source>
        <dbReference type="Proteomes" id="UP001652741"/>
    </source>
</evidence>
<feature type="region of interest" description="Disordered" evidence="3">
    <location>
        <begin position="695"/>
        <end position="717"/>
    </location>
</feature>
<organism evidence="6 7">
    <name type="scientific">Salmo salar</name>
    <name type="common">Atlantic salmon</name>
    <dbReference type="NCBI Taxonomy" id="8030"/>
    <lineage>
        <taxon>Eukaryota</taxon>
        <taxon>Metazoa</taxon>
        <taxon>Chordata</taxon>
        <taxon>Craniata</taxon>
        <taxon>Vertebrata</taxon>
        <taxon>Euteleostomi</taxon>
        <taxon>Actinopterygii</taxon>
        <taxon>Neopterygii</taxon>
        <taxon>Teleostei</taxon>
        <taxon>Protacanthopterygii</taxon>
        <taxon>Salmoniformes</taxon>
        <taxon>Salmonidae</taxon>
        <taxon>Salmoninae</taxon>
        <taxon>Salmo</taxon>
    </lineage>
</organism>
<dbReference type="InterPro" id="IPR008937">
    <property type="entry name" value="Ras-like_GEF"/>
</dbReference>
<dbReference type="SUPFAM" id="SSF48366">
    <property type="entry name" value="Ras GEF"/>
    <property type="match status" value="1"/>
</dbReference>
<feature type="region of interest" description="Disordered" evidence="3">
    <location>
        <begin position="584"/>
        <end position="622"/>
    </location>
</feature>
<dbReference type="InterPro" id="IPR019804">
    <property type="entry name" value="Ras_G-nucl-exch_fac_CS"/>
</dbReference>
<dbReference type="PROSITE" id="PS00720">
    <property type="entry name" value="RASGEF"/>
    <property type="match status" value="1"/>
</dbReference>
<feature type="compositionally biased region" description="Low complexity" evidence="3">
    <location>
        <begin position="605"/>
        <end position="622"/>
    </location>
</feature>
<dbReference type="PROSITE" id="PS50212">
    <property type="entry name" value="RASGEF_NTER"/>
    <property type="match status" value="1"/>
</dbReference>
<evidence type="ECO:0000256" key="1">
    <source>
        <dbReference type="ARBA" id="ARBA00022658"/>
    </source>
</evidence>
<dbReference type="Gene3D" id="1.10.840.10">
    <property type="entry name" value="Ras guanine-nucleotide exchange factors catalytic domain"/>
    <property type="match status" value="1"/>
</dbReference>
<dbReference type="STRING" id="8030.ENSSSAP00000072762"/>
<feature type="region of interest" description="Disordered" evidence="3">
    <location>
        <begin position="369"/>
        <end position="470"/>
    </location>
</feature>
<proteinExistence type="predicted"/>
<keyword evidence="6" id="KW-1185">Reference proteome</keyword>
<dbReference type="AlphaFoldDB" id="A0A1S3NM31"/>
<gene>
    <name evidence="7" type="primary">LOC106580123</name>
</gene>
<feature type="region of interest" description="Disordered" evidence="3">
    <location>
        <begin position="26"/>
        <end position="57"/>
    </location>
</feature>
<feature type="compositionally biased region" description="Acidic residues" evidence="3">
    <location>
        <begin position="773"/>
        <end position="782"/>
    </location>
</feature>
<feature type="compositionally biased region" description="Pro residues" evidence="3">
    <location>
        <begin position="399"/>
        <end position="409"/>
    </location>
</feature>
<dbReference type="SMART" id="SM00147">
    <property type="entry name" value="RasGEF"/>
    <property type="match status" value="1"/>
</dbReference>
<feature type="compositionally biased region" description="Polar residues" evidence="3">
    <location>
        <begin position="695"/>
        <end position="709"/>
    </location>
</feature>
<evidence type="ECO:0000256" key="3">
    <source>
        <dbReference type="SAM" id="MobiDB-lite"/>
    </source>
</evidence>
<dbReference type="RefSeq" id="XP_014016295.2">
    <property type="nucleotide sequence ID" value="XM_014160820.2"/>
</dbReference>
<dbReference type="GO" id="GO:0005085">
    <property type="term" value="F:guanyl-nucleotide exchange factor activity"/>
    <property type="evidence" value="ECO:0007669"/>
    <property type="project" value="UniProtKB-KW"/>
</dbReference>
<dbReference type="InterPro" id="IPR001895">
    <property type="entry name" value="RASGEF_cat_dom"/>
</dbReference>
<feature type="domain" description="N-terminal Ras-GEF" evidence="5">
    <location>
        <begin position="801"/>
        <end position="923"/>
    </location>
</feature>
<protein>
    <submittedName>
        <fullName evidence="7">Rap guanine nucleotide exchange factor 1 isoform X3</fullName>
    </submittedName>
</protein>
<dbReference type="InterPro" id="IPR000651">
    <property type="entry name" value="Ras-like_Gua-exchang_fac_N"/>
</dbReference>
<feature type="compositionally biased region" description="Polar residues" evidence="3">
    <location>
        <begin position="422"/>
        <end position="432"/>
    </location>
</feature>
<dbReference type="Pfam" id="PF00617">
    <property type="entry name" value="RasGEF"/>
    <property type="match status" value="1"/>
</dbReference>
<dbReference type="Proteomes" id="UP001652741">
    <property type="component" value="Chromosome ssa20"/>
</dbReference>
<feature type="compositionally biased region" description="Low complexity" evidence="3">
    <location>
        <begin position="453"/>
        <end position="467"/>
    </location>
</feature>
<dbReference type="CDD" id="cd00155">
    <property type="entry name" value="RasGEF"/>
    <property type="match status" value="1"/>
</dbReference>
<feature type="compositionally biased region" description="Basic and acidic residues" evidence="3">
    <location>
        <begin position="44"/>
        <end position="57"/>
    </location>
</feature>
<feature type="region of interest" description="Disordered" evidence="3">
    <location>
        <begin position="746"/>
        <end position="782"/>
    </location>
</feature>
<feature type="compositionally biased region" description="Pro residues" evidence="3">
    <location>
        <begin position="185"/>
        <end position="194"/>
    </location>
</feature>
<feature type="region of interest" description="Disordered" evidence="3">
    <location>
        <begin position="180"/>
        <end position="270"/>
    </location>
</feature>
<feature type="compositionally biased region" description="Basic and acidic residues" evidence="3">
    <location>
        <begin position="759"/>
        <end position="770"/>
    </location>
</feature>
<feature type="compositionally biased region" description="Basic and acidic residues" evidence="3">
    <location>
        <begin position="1"/>
        <end position="13"/>
    </location>
</feature>
<feature type="compositionally biased region" description="Low complexity" evidence="3">
    <location>
        <begin position="384"/>
        <end position="398"/>
    </location>
</feature>
<reference evidence="7" key="1">
    <citation type="submission" date="2025-08" db="UniProtKB">
        <authorList>
            <consortium name="RefSeq"/>
        </authorList>
    </citation>
    <scope>IDENTIFICATION</scope>
</reference>
<dbReference type="PANTHER" id="PTHR23113">
    <property type="entry name" value="GUANINE NUCLEOTIDE EXCHANGE FACTOR"/>
    <property type="match status" value="1"/>
</dbReference>
<evidence type="ECO:0000259" key="5">
    <source>
        <dbReference type="PROSITE" id="PS50212"/>
    </source>
</evidence>
<dbReference type="SMART" id="SM00229">
    <property type="entry name" value="RasGEFN"/>
    <property type="match status" value="1"/>
</dbReference>
<feature type="region of interest" description="Disordered" evidence="3">
    <location>
        <begin position="1"/>
        <end position="20"/>
    </location>
</feature>
<dbReference type="Bgee" id="ENSSSAG00000060409">
    <property type="expression patterns" value="Expressed in spleen and 23 other cell types or tissues"/>
</dbReference>
<evidence type="ECO:0000313" key="7">
    <source>
        <dbReference type="RefSeq" id="XP_014016295.2"/>
    </source>
</evidence>
<dbReference type="PROSITE" id="PS50009">
    <property type="entry name" value="RASGEF_CAT"/>
    <property type="match status" value="1"/>
</dbReference>
<feature type="compositionally biased region" description="Basic residues" evidence="3">
    <location>
        <begin position="29"/>
        <end position="41"/>
    </location>
</feature>
<dbReference type="PaxDb" id="8030-ENSSSAP00000072762"/>
<evidence type="ECO:0000259" key="4">
    <source>
        <dbReference type="PROSITE" id="PS50009"/>
    </source>
</evidence>
<dbReference type="CDD" id="cd06224">
    <property type="entry name" value="REM"/>
    <property type="match status" value="1"/>
</dbReference>
<dbReference type="InterPro" id="IPR036964">
    <property type="entry name" value="RASGEF_cat_dom_sf"/>
</dbReference>